<evidence type="ECO:0000313" key="2">
    <source>
        <dbReference type="EMBL" id="PRP79470.1"/>
    </source>
</evidence>
<reference evidence="2 3" key="1">
    <citation type="journal article" date="2018" name="Genome Biol. Evol.">
        <title>Multiple Roots of Fruiting Body Formation in Amoebozoa.</title>
        <authorList>
            <person name="Hillmann F."/>
            <person name="Forbes G."/>
            <person name="Novohradska S."/>
            <person name="Ferling I."/>
            <person name="Riege K."/>
            <person name="Groth M."/>
            <person name="Westermann M."/>
            <person name="Marz M."/>
            <person name="Spaller T."/>
            <person name="Winckler T."/>
            <person name="Schaap P."/>
            <person name="Glockner G."/>
        </authorList>
    </citation>
    <scope>NUCLEOTIDE SEQUENCE [LARGE SCALE GENOMIC DNA]</scope>
    <source>
        <strain evidence="2 3">Jena</strain>
    </source>
</reference>
<dbReference type="EMBL" id="MDYQ01000183">
    <property type="protein sequence ID" value="PRP79470.1"/>
    <property type="molecule type" value="Genomic_DNA"/>
</dbReference>
<evidence type="ECO:0000256" key="1">
    <source>
        <dbReference type="SAM" id="MobiDB-lite"/>
    </source>
</evidence>
<feature type="region of interest" description="Disordered" evidence="1">
    <location>
        <begin position="93"/>
        <end position="187"/>
    </location>
</feature>
<sequence>MESLSIFVAKNKREDLFSSLRKPKKSQQTHSIQNYFTNSSFRSSAEFKGSETQTEYKNPVYGRSQNGEPTVEKAPVRTKSTIIASLQDFLSEVSQPLGTPQSESNYERKESTPTEDNSVTHTNNEEKKEEDNPVSDVKEEPKENKNVVEPKPTEAPTPTEENKQTETPPPKEEIQYVPPEEEVEESNKPETLMYIDKRLLTTAKKFQEQVVSSSRNVLSTLSTLKGDCIEETTLSLEGTLNKDTRPGEVLQLAHSGADSALSLYTVVNGCDEMLKKEQSGRISEMQEEAKNVQYDTLKLLRFFRERCTTANAHKKSMSQEMLNELTASFQKIVEEMRGLIAKSTSVVDEERKKYEQQQKKTLDSLVSCACQLRDALTQMSQAVTTADSAIFLAATPIFVANMNRLLHIDQSFKINMYWQLKKLGAEYVHACKDTINGKCSPAHYQSLLTRMTSHLHRFITSLAARHDQIQAAVRSGKLFDFSQERMQGRDSLQHALQSAVKRFTSLLGERFVLFQKEWEMQSTEEADQLQQILVQNLHWHLSNHLPSQRAQ</sequence>
<feature type="region of interest" description="Disordered" evidence="1">
    <location>
        <begin position="19"/>
        <end position="77"/>
    </location>
</feature>
<dbReference type="InParanoid" id="A0A2P6N6A1"/>
<protein>
    <submittedName>
        <fullName evidence="2">Internalin</fullName>
    </submittedName>
</protein>
<dbReference type="AlphaFoldDB" id="A0A2P6N6A1"/>
<feature type="compositionally biased region" description="Basic and acidic residues" evidence="1">
    <location>
        <begin position="123"/>
        <end position="152"/>
    </location>
</feature>
<keyword evidence="3" id="KW-1185">Reference proteome</keyword>
<organism evidence="2 3">
    <name type="scientific">Planoprotostelium fungivorum</name>
    <dbReference type="NCBI Taxonomy" id="1890364"/>
    <lineage>
        <taxon>Eukaryota</taxon>
        <taxon>Amoebozoa</taxon>
        <taxon>Evosea</taxon>
        <taxon>Variosea</taxon>
        <taxon>Cavosteliida</taxon>
        <taxon>Cavosteliaceae</taxon>
        <taxon>Planoprotostelium</taxon>
    </lineage>
</organism>
<proteinExistence type="predicted"/>
<evidence type="ECO:0000313" key="3">
    <source>
        <dbReference type="Proteomes" id="UP000241769"/>
    </source>
</evidence>
<dbReference type="Proteomes" id="UP000241769">
    <property type="component" value="Unassembled WGS sequence"/>
</dbReference>
<comment type="caution">
    <text evidence="2">The sequence shown here is derived from an EMBL/GenBank/DDBJ whole genome shotgun (WGS) entry which is preliminary data.</text>
</comment>
<feature type="compositionally biased region" description="Polar residues" evidence="1">
    <location>
        <begin position="28"/>
        <end position="43"/>
    </location>
</feature>
<feature type="compositionally biased region" description="Polar residues" evidence="1">
    <location>
        <begin position="93"/>
        <end position="104"/>
    </location>
</feature>
<accession>A0A2P6N6A1</accession>
<feature type="compositionally biased region" description="Basic and acidic residues" evidence="1">
    <location>
        <begin position="160"/>
        <end position="174"/>
    </location>
</feature>
<gene>
    <name evidence="2" type="ORF">PROFUN_12596</name>
</gene>
<name>A0A2P6N6A1_9EUKA</name>